<dbReference type="EMBL" id="HG994369">
    <property type="protein sequence ID" value="CAF1939756.1"/>
    <property type="molecule type" value="Genomic_DNA"/>
</dbReference>
<protein>
    <submittedName>
        <fullName evidence="4">(rape) hypothetical protein</fullName>
    </submittedName>
    <submittedName>
        <fullName evidence="5">BnaCnng44600D protein</fullName>
    </submittedName>
</protein>
<proteinExistence type="predicted"/>
<evidence type="ECO:0000313" key="4">
    <source>
        <dbReference type="EMBL" id="CAF1939756.1"/>
    </source>
</evidence>
<evidence type="ECO:0000313" key="5">
    <source>
        <dbReference type="EMBL" id="CDY64704.1"/>
    </source>
</evidence>
<organism evidence="5 6">
    <name type="scientific">Brassica napus</name>
    <name type="common">Rape</name>
    <dbReference type="NCBI Taxonomy" id="3708"/>
    <lineage>
        <taxon>Eukaryota</taxon>
        <taxon>Viridiplantae</taxon>
        <taxon>Streptophyta</taxon>
        <taxon>Embryophyta</taxon>
        <taxon>Tracheophyta</taxon>
        <taxon>Spermatophyta</taxon>
        <taxon>Magnoliopsida</taxon>
        <taxon>eudicotyledons</taxon>
        <taxon>Gunneridae</taxon>
        <taxon>Pentapetalae</taxon>
        <taxon>rosids</taxon>
        <taxon>malvids</taxon>
        <taxon>Brassicales</taxon>
        <taxon>Brassicaceae</taxon>
        <taxon>Brassiceae</taxon>
        <taxon>Brassica</taxon>
    </lineage>
</organism>
<name>A0A078JDH6_BRANA</name>
<dbReference type="InterPro" id="IPR046349">
    <property type="entry name" value="C1-like_sf"/>
</dbReference>
<reference evidence="5" key="2">
    <citation type="submission" date="2014-06" db="EMBL/GenBank/DDBJ databases">
        <authorList>
            <person name="Genoscope - CEA"/>
        </authorList>
    </citation>
    <scope>NUCLEOTIDE SEQUENCE</scope>
</reference>
<evidence type="ECO:0000313" key="6">
    <source>
        <dbReference type="Proteomes" id="UP000028999"/>
    </source>
</evidence>
<dbReference type="Pfam" id="PF03107">
    <property type="entry name" value="C1_2"/>
    <property type="match status" value="1"/>
</dbReference>
<evidence type="ECO:0000259" key="2">
    <source>
        <dbReference type="Pfam" id="PF03107"/>
    </source>
</evidence>
<sequence>MDTTRSIYKLPIHEHPLLPSTQFTFSTCDGCHVRGFMYGYYFCNEASFTLHVQCVLGDFSRFKPNESITIMGDKCKAVLNNHSSRPFCRHCHERCKVSIIIKADGEQKNGCICSTSCLLSFFGITQ</sequence>
<dbReference type="InterPro" id="IPR054483">
    <property type="entry name" value="DC1-like_CT"/>
</dbReference>
<feature type="domain" description="DC1" evidence="2">
    <location>
        <begin position="11"/>
        <end position="55"/>
    </location>
</feature>
<dbReference type="Proteomes" id="UP000028999">
    <property type="component" value="Unassembled WGS sequence"/>
</dbReference>
<gene>
    <name evidence="5" type="primary">BnaCnng44600D</name>
    <name evidence="4" type="ORF">DARMORV10_C05P62670.1</name>
    <name evidence="5" type="ORF">GSBRNA2T00042576001</name>
</gene>
<keyword evidence="6" id="KW-1185">Reference proteome</keyword>
<accession>A0A078JDH6</accession>
<reference evidence="4" key="3">
    <citation type="submission" date="2021-01" db="EMBL/GenBank/DDBJ databases">
        <authorList>
            <consortium name="Genoscope - CEA"/>
            <person name="William W."/>
        </authorList>
    </citation>
    <scope>NUCLEOTIDE SEQUENCE</scope>
</reference>
<dbReference type="PaxDb" id="3708-A0A078JDH6"/>
<evidence type="ECO:0000259" key="3">
    <source>
        <dbReference type="Pfam" id="PF22926"/>
    </source>
</evidence>
<dbReference type="Gramene" id="CDY64704">
    <property type="protein sequence ID" value="CDY64704"/>
    <property type="gene ID" value="GSBRNA2T00042576001"/>
</dbReference>
<dbReference type="Proteomes" id="UP001295469">
    <property type="component" value="Chromosome C05"/>
</dbReference>
<dbReference type="InterPro" id="IPR004146">
    <property type="entry name" value="DC1"/>
</dbReference>
<evidence type="ECO:0000256" key="1">
    <source>
        <dbReference type="ARBA" id="ARBA00022737"/>
    </source>
</evidence>
<reference evidence="5 6" key="1">
    <citation type="journal article" date="2014" name="Science">
        <title>Plant genetics. Early allopolyploid evolution in the post-Neolithic Brassica napus oilseed genome.</title>
        <authorList>
            <person name="Chalhoub B."/>
            <person name="Denoeud F."/>
            <person name="Liu S."/>
            <person name="Parkin I.A."/>
            <person name="Tang H."/>
            <person name="Wang X."/>
            <person name="Chiquet J."/>
            <person name="Belcram H."/>
            <person name="Tong C."/>
            <person name="Samans B."/>
            <person name="Correa M."/>
            <person name="Da Silva C."/>
            <person name="Just J."/>
            <person name="Falentin C."/>
            <person name="Koh C.S."/>
            <person name="Le Clainche I."/>
            <person name="Bernard M."/>
            <person name="Bento P."/>
            <person name="Noel B."/>
            <person name="Labadie K."/>
            <person name="Alberti A."/>
            <person name="Charles M."/>
            <person name="Arnaud D."/>
            <person name="Guo H."/>
            <person name="Daviaud C."/>
            <person name="Alamery S."/>
            <person name="Jabbari K."/>
            <person name="Zhao M."/>
            <person name="Edger P.P."/>
            <person name="Chelaifa H."/>
            <person name="Tack D."/>
            <person name="Lassalle G."/>
            <person name="Mestiri I."/>
            <person name="Schnel N."/>
            <person name="Le Paslier M.C."/>
            <person name="Fan G."/>
            <person name="Renault V."/>
            <person name="Bayer P.E."/>
            <person name="Golicz A.A."/>
            <person name="Manoli S."/>
            <person name="Lee T.H."/>
            <person name="Thi V.H."/>
            <person name="Chalabi S."/>
            <person name="Hu Q."/>
            <person name="Fan C."/>
            <person name="Tollenaere R."/>
            <person name="Lu Y."/>
            <person name="Battail C."/>
            <person name="Shen J."/>
            <person name="Sidebottom C.H."/>
            <person name="Wang X."/>
            <person name="Canaguier A."/>
            <person name="Chauveau A."/>
            <person name="Berard A."/>
            <person name="Deniot G."/>
            <person name="Guan M."/>
            <person name="Liu Z."/>
            <person name="Sun F."/>
            <person name="Lim Y.P."/>
            <person name="Lyons E."/>
            <person name="Town C.D."/>
            <person name="Bancroft I."/>
            <person name="Wang X."/>
            <person name="Meng J."/>
            <person name="Ma J."/>
            <person name="Pires J.C."/>
            <person name="King G.J."/>
            <person name="Brunel D."/>
            <person name="Delourme R."/>
            <person name="Renard M."/>
            <person name="Aury J.M."/>
            <person name="Adams K.L."/>
            <person name="Batley J."/>
            <person name="Snowdon R.J."/>
            <person name="Tost J."/>
            <person name="Edwards D."/>
            <person name="Zhou Y."/>
            <person name="Hua W."/>
            <person name="Sharpe A.G."/>
            <person name="Paterson A.H."/>
            <person name="Guan C."/>
            <person name="Wincker P."/>
        </authorList>
    </citation>
    <scope>NUCLEOTIDE SEQUENCE [LARGE SCALE GENOMIC DNA]</scope>
    <source>
        <strain evidence="6">cv. Darmor-bzh</strain>
    </source>
</reference>
<dbReference type="EMBL" id="LK034525">
    <property type="protein sequence ID" value="CDY64704.1"/>
    <property type="molecule type" value="Genomic_DNA"/>
</dbReference>
<dbReference type="SUPFAM" id="SSF57889">
    <property type="entry name" value="Cysteine-rich domain"/>
    <property type="match status" value="1"/>
</dbReference>
<feature type="domain" description="DC1-like C-terminal" evidence="3">
    <location>
        <begin position="76"/>
        <end position="118"/>
    </location>
</feature>
<dbReference type="Pfam" id="PF22926">
    <property type="entry name" value="C1-like_CT"/>
    <property type="match status" value="1"/>
</dbReference>
<dbReference type="AlphaFoldDB" id="A0A078JDH6"/>
<keyword evidence="1" id="KW-0677">Repeat</keyword>